<sequence>MSSNNEMTLMLKCGLLVGDQQVGDFKFISWFYGQQKPYIRQQSKGVITQTLKERLATIFPDIVEPFQVVFIDEDGDKIILPVDDIKETVTALRCFGYLSSMSPIQIFVQIPADSTKNASKLEEQSAKMRGCEDSGLIIADKLSLLESTINILGQRIVHLLEDLAIDSKQSAEKYAKSVESVNRAPLDAIGPQASVEPTDSVLNNTQSNEMKDSPRANSRSSSSSSFSVQSHSDNSGEREDGWTRVNGEMNVGGGTRRRRFITESSCASHRSDHSQDGVMRSMEDEINDFIGSPDTMCRNP</sequence>
<dbReference type="AlphaFoldDB" id="A0A8J2WGN7"/>
<evidence type="ECO:0008006" key="4">
    <source>
        <dbReference type="Google" id="ProtNLM"/>
    </source>
</evidence>
<gene>
    <name evidence="2" type="ORF">DGAL_LOCUS6282</name>
</gene>
<comment type="caution">
    <text evidence="2">The sequence shown here is derived from an EMBL/GenBank/DDBJ whole genome shotgun (WGS) entry which is preliminary data.</text>
</comment>
<organism evidence="2 3">
    <name type="scientific">Daphnia galeata</name>
    <dbReference type="NCBI Taxonomy" id="27404"/>
    <lineage>
        <taxon>Eukaryota</taxon>
        <taxon>Metazoa</taxon>
        <taxon>Ecdysozoa</taxon>
        <taxon>Arthropoda</taxon>
        <taxon>Crustacea</taxon>
        <taxon>Branchiopoda</taxon>
        <taxon>Diplostraca</taxon>
        <taxon>Cladocera</taxon>
        <taxon>Anomopoda</taxon>
        <taxon>Daphniidae</taxon>
        <taxon>Daphnia</taxon>
    </lineage>
</organism>
<evidence type="ECO:0000313" key="3">
    <source>
        <dbReference type="Proteomes" id="UP000789390"/>
    </source>
</evidence>
<dbReference type="Proteomes" id="UP000789390">
    <property type="component" value="Unassembled WGS sequence"/>
</dbReference>
<dbReference type="EMBL" id="CAKKLH010000113">
    <property type="protein sequence ID" value="CAH0103699.1"/>
    <property type="molecule type" value="Genomic_DNA"/>
</dbReference>
<proteinExistence type="predicted"/>
<protein>
    <recommendedName>
        <fullName evidence="4">PB1 domain-containing protein</fullName>
    </recommendedName>
</protein>
<reference evidence="2" key="1">
    <citation type="submission" date="2021-11" db="EMBL/GenBank/DDBJ databases">
        <authorList>
            <person name="Schell T."/>
        </authorList>
    </citation>
    <scope>NUCLEOTIDE SEQUENCE</scope>
    <source>
        <strain evidence="2">M5</strain>
    </source>
</reference>
<keyword evidence="3" id="KW-1185">Reference proteome</keyword>
<feature type="compositionally biased region" description="Low complexity" evidence="1">
    <location>
        <begin position="218"/>
        <end position="233"/>
    </location>
</feature>
<evidence type="ECO:0000313" key="2">
    <source>
        <dbReference type="EMBL" id="CAH0103699.1"/>
    </source>
</evidence>
<feature type="region of interest" description="Disordered" evidence="1">
    <location>
        <begin position="188"/>
        <end position="279"/>
    </location>
</feature>
<dbReference type="OrthoDB" id="6358114at2759"/>
<accession>A0A8J2WGN7</accession>
<evidence type="ECO:0000256" key="1">
    <source>
        <dbReference type="SAM" id="MobiDB-lite"/>
    </source>
</evidence>
<name>A0A8J2WGN7_9CRUS</name>
<feature type="compositionally biased region" description="Polar residues" evidence="1">
    <location>
        <begin position="195"/>
        <end position="208"/>
    </location>
</feature>